<organism evidence="1 2">
    <name type="scientific">Methanocella paludicola (strain DSM 17711 / JCM 13418 / NBRC 101707 / SANAE)</name>
    <dbReference type="NCBI Taxonomy" id="304371"/>
    <lineage>
        <taxon>Archaea</taxon>
        <taxon>Methanobacteriati</taxon>
        <taxon>Methanobacteriota</taxon>
        <taxon>Stenosarchaea group</taxon>
        <taxon>Methanomicrobia</taxon>
        <taxon>Methanocellales</taxon>
        <taxon>Methanocellaceae</taxon>
        <taxon>Methanocella</taxon>
    </lineage>
</organism>
<evidence type="ECO:0000313" key="1">
    <source>
        <dbReference type="EMBL" id="BAI61751.1"/>
    </source>
</evidence>
<sequence length="112" mass="12243">MSRIPSFPLSFFISSIMTSTDYGTQAVHLIYGQVVDEKGDYVNGADVLIESSMDRRHTVSSGDGSFFSDIYIGGAFDEIYIKALYGMKSGAEKICAHGGHISIDISIRDTMM</sequence>
<evidence type="ECO:0000313" key="2">
    <source>
        <dbReference type="Proteomes" id="UP000001882"/>
    </source>
</evidence>
<reference evidence="1 2" key="2">
    <citation type="journal article" date="2008" name="Int. J. Syst. Evol. Microbiol.">
        <title>Methanocella paludicola gen. nov., sp. nov., a methane-producing archaeon, the first isolate of the lineage 'Rice Cluster I', and proposal of the new archaeal order Methanocellales ord. nov.</title>
        <authorList>
            <person name="Sakai S."/>
            <person name="Imachi H."/>
            <person name="Hanada S."/>
            <person name="Ohashi A."/>
            <person name="Harada H."/>
            <person name="Kamagata Y."/>
        </authorList>
    </citation>
    <scope>NUCLEOTIDE SEQUENCE [LARGE SCALE GENOMIC DNA]</scope>
    <source>
        <strain evidence="2">DSM 17711 / JCM 13418 / NBRC 101707 / SANAE</strain>
    </source>
</reference>
<dbReference type="InParanoid" id="D1YZ79"/>
<dbReference type="GeneID" id="8681588"/>
<keyword evidence="2" id="KW-1185">Reference proteome</keyword>
<reference evidence="1 2" key="1">
    <citation type="journal article" date="2007" name="Appl. Environ. Microbiol.">
        <title>Isolation of key methanogens for global methane emission from rice paddy fields: a novel isolate affiliated with the clone cluster rice cluster I.</title>
        <authorList>
            <person name="Sakai S."/>
            <person name="Imachi H."/>
            <person name="Sekiguchi Y."/>
            <person name="Ohashi A."/>
            <person name="Harada H."/>
            <person name="Kamagata Y."/>
        </authorList>
    </citation>
    <scope>NUCLEOTIDE SEQUENCE [LARGE SCALE GENOMIC DNA]</scope>
    <source>
        <strain evidence="2">DSM 17711 / JCM 13418 / NBRC 101707 / SANAE</strain>
    </source>
</reference>
<dbReference type="Proteomes" id="UP000001882">
    <property type="component" value="Chromosome"/>
</dbReference>
<dbReference type="KEGG" id="mpd:MCP_1679"/>
<dbReference type="RefSeq" id="WP_012900430.1">
    <property type="nucleotide sequence ID" value="NC_013665.1"/>
</dbReference>
<proteinExistence type="predicted"/>
<reference evidence="2" key="3">
    <citation type="journal article" date="2011" name="PLoS ONE">
        <title>Genome sequence of a mesophilic hydrogenotrophic methanogen Methanocella paludicola, the first cultivated representative of the order Methanocellales.</title>
        <authorList>
            <person name="Sakai S."/>
            <person name="Takaki Y."/>
            <person name="Shimamura S."/>
            <person name="Sekine M."/>
            <person name="Tajima T."/>
            <person name="Kosugi H."/>
            <person name="Ichikawa N."/>
            <person name="Tasumi E."/>
            <person name="Hiraki A.T."/>
            <person name="Shimizu A."/>
            <person name="Kato Y."/>
            <person name="Nishiko R."/>
            <person name="Mori K."/>
            <person name="Fujita N."/>
            <person name="Imachi H."/>
            <person name="Takai K."/>
        </authorList>
    </citation>
    <scope>NUCLEOTIDE SEQUENCE [LARGE SCALE GENOMIC DNA]</scope>
    <source>
        <strain evidence="2">DSM 17711 / JCM 13418 / NBRC 101707 / SANAE</strain>
    </source>
</reference>
<dbReference type="EMBL" id="AP011532">
    <property type="protein sequence ID" value="BAI61751.1"/>
    <property type="molecule type" value="Genomic_DNA"/>
</dbReference>
<name>D1YZ79_METPS</name>
<accession>D1YZ79</accession>
<dbReference type="AlphaFoldDB" id="D1YZ79"/>
<gene>
    <name evidence="1" type="ordered locus">MCP_1679</name>
</gene>
<protein>
    <submittedName>
        <fullName evidence="1">Uncharacterized protein</fullName>
    </submittedName>
</protein>